<dbReference type="PANTHER" id="PTHR37953">
    <property type="entry name" value="UPF0127 PROTEIN MJ1496"/>
    <property type="match status" value="1"/>
</dbReference>
<evidence type="ECO:0008006" key="2">
    <source>
        <dbReference type="Google" id="ProtNLM"/>
    </source>
</evidence>
<dbReference type="Pfam" id="PF02643">
    <property type="entry name" value="DUF192"/>
    <property type="match status" value="1"/>
</dbReference>
<dbReference type="InterPro" id="IPR038695">
    <property type="entry name" value="Saro_0823-like_sf"/>
</dbReference>
<accession>A0A381Q7W3</accession>
<reference evidence="1" key="1">
    <citation type="submission" date="2018-05" db="EMBL/GenBank/DDBJ databases">
        <authorList>
            <person name="Lanie J.A."/>
            <person name="Ng W.-L."/>
            <person name="Kazmierczak K.M."/>
            <person name="Andrzejewski T.M."/>
            <person name="Davidsen T.M."/>
            <person name="Wayne K.J."/>
            <person name="Tettelin H."/>
            <person name="Glass J.I."/>
            <person name="Rusch D."/>
            <person name="Podicherti R."/>
            <person name="Tsui H.-C.T."/>
            <person name="Winkler M.E."/>
        </authorList>
    </citation>
    <scope>NUCLEOTIDE SEQUENCE</scope>
</reference>
<proteinExistence type="predicted"/>
<dbReference type="AlphaFoldDB" id="A0A381Q7W3"/>
<sequence>MTFGLPGTIISRIPNENLRIKLERHRPVRLLTRARNLILAVAAGLLAVTIGCGSDATSVPVGLPSEIPPGTPDAVSIAVPASSETPTKRQVIQRPIAQVGDLEFLVELAADPEKRVKGLSGLPFLEAGTGMLFVFEDPERLRFWMRGMEISLDIVWISSDCRVVDVSEDVPFPDPDTPLDELPRYSPESPAQYVLEINGGEAAELGLGIGDTVEFLGGLAGTYGC</sequence>
<dbReference type="InterPro" id="IPR003795">
    <property type="entry name" value="DUF192"/>
</dbReference>
<name>A0A381Q7W3_9ZZZZ</name>
<gene>
    <name evidence="1" type="ORF">METZ01_LOCUS26991</name>
</gene>
<dbReference type="EMBL" id="UINC01001201">
    <property type="protein sequence ID" value="SUZ74137.1"/>
    <property type="molecule type" value="Genomic_DNA"/>
</dbReference>
<dbReference type="Gene3D" id="2.60.120.1140">
    <property type="entry name" value="Protein of unknown function DUF192"/>
    <property type="match status" value="1"/>
</dbReference>
<organism evidence="1">
    <name type="scientific">marine metagenome</name>
    <dbReference type="NCBI Taxonomy" id="408172"/>
    <lineage>
        <taxon>unclassified sequences</taxon>
        <taxon>metagenomes</taxon>
        <taxon>ecological metagenomes</taxon>
    </lineage>
</organism>
<protein>
    <recommendedName>
        <fullName evidence="2">DUF192 domain-containing protein</fullName>
    </recommendedName>
</protein>
<evidence type="ECO:0000313" key="1">
    <source>
        <dbReference type="EMBL" id="SUZ74137.1"/>
    </source>
</evidence>
<dbReference type="PANTHER" id="PTHR37953:SF1">
    <property type="entry name" value="UPF0127 PROTEIN MJ1496"/>
    <property type="match status" value="1"/>
</dbReference>